<evidence type="ECO:0000256" key="1">
    <source>
        <dbReference type="SAM" id="MobiDB-lite"/>
    </source>
</evidence>
<dbReference type="AlphaFoldDB" id="A0A392PHZ3"/>
<accession>A0A392PHZ3</accession>
<comment type="caution">
    <text evidence="2">The sequence shown here is derived from an EMBL/GenBank/DDBJ whole genome shotgun (WGS) entry which is preliminary data.</text>
</comment>
<proteinExistence type="predicted"/>
<keyword evidence="3" id="KW-1185">Reference proteome</keyword>
<evidence type="ECO:0000313" key="2">
    <source>
        <dbReference type="EMBL" id="MCI11257.1"/>
    </source>
</evidence>
<name>A0A392PHZ3_9FABA</name>
<reference evidence="2 3" key="1">
    <citation type="journal article" date="2018" name="Front. Plant Sci.">
        <title>Red Clover (Trifolium pratense) and Zigzag Clover (T. medium) - A Picture of Genomic Similarities and Differences.</title>
        <authorList>
            <person name="Dluhosova J."/>
            <person name="Istvanek J."/>
            <person name="Nedelnik J."/>
            <person name="Repkova J."/>
        </authorList>
    </citation>
    <scope>NUCLEOTIDE SEQUENCE [LARGE SCALE GENOMIC DNA]</scope>
    <source>
        <strain evidence="3">cv. 10/8</strain>
        <tissue evidence="2">Leaf</tissue>
    </source>
</reference>
<organism evidence="2 3">
    <name type="scientific">Trifolium medium</name>
    <dbReference type="NCBI Taxonomy" id="97028"/>
    <lineage>
        <taxon>Eukaryota</taxon>
        <taxon>Viridiplantae</taxon>
        <taxon>Streptophyta</taxon>
        <taxon>Embryophyta</taxon>
        <taxon>Tracheophyta</taxon>
        <taxon>Spermatophyta</taxon>
        <taxon>Magnoliopsida</taxon>
        <taxon>eudicotyledons</taxon>
        <taxon>Gunneridae</taxon>
        <taxon>Pentapetalae</taxon>
        <taxon>rosids</taxon>
        <taxon>fabids</taxon>
        <taxon>Fabales</taxon>
        <taxon>Fabaceae</taxon>
        <taxon>Papilionoideae</taxon>
        <taxon>50 kb inversion clade</taxon>
        <taxon>NPAAA clade</taxon>
        <taxon>Hologalegina</taxon>
        <taxon>IRL clade</taxon>
        <taxon>Trifolieae</taxon>
        <taxon>Trifolium</taxon>
    </lineage>
</organism>
<feature type="region of interest" description="Disordered" evidence="1">
    <location>
        <begin position="1"/>
        <end position="28"/>
    </location>
</feature>
<dbReference type="Proteomes" id="UP000265520">
    <property type="component" value="Unassembled WGS sequence"/>
</dbReference>
<protein>
    <submittedName>
        <fullName evidence="2">Uncharacterized protein</fullName>
    </submittedName>
</protein>
<feature type="compositionally biased region" description="Pro residues" evidence="1">
    <location>
        <begin position="12"/>
        <end position="28"/>
    </location>
</feature>
<dbReference type="EMBL" id="LXQA010079457">
    <property type="protein sequence ID" value="MCI11257.1"/>
    <property type="molecule type" value="Genomic_DNA"/>
</dbReference>
<feature type="non-terminal residue" evidence="2">
    <location>
        <position position="84"/>
    </location>
</feature>
<sequence>MMMIPPSHHPRMIPPTQPPHAPSSPFPHPYPLPPPFHLPNPLLPRVVIYLQEKQFSLNERMKSSIKGMYISSDHRHMVDSTSKL</sequence>
<evidence type="ECO:0000313" key="3">
    <source>
        <dbReference type="Proteomes" id="UP000265520"/>
    </source>
</evidence>